<keyword evidence="1" id="KW-0472">Membrane</keyword>
<dbReference type="EMBL" id="PIPM01000011">
    <property type="protein sequence ID" value="RUO29494.1"/>
    <property type="molecule type" value="Genomic_DNA"/>
</dbReference>
<comment type="caution">
    <text evidence="2">The sequence shown here is derived from an EMBL/GenBank/DDBJ whole genome shotgun (WGS) entry which is preliminary data.</text>
</comment>
<evidence type="ECO:0000256" key="1">
    <source>
        <dbReference type="SAM" id="Phobius"/>
    </source>
</evidence>
<dbReference type="Proteomes" id="UP000288405">
    <property type="component" value="Unassembled WGS sequence"/>
</dbReference>
<keyword evidence="1" id="KW-0812">Transmembrane</keyword>
<name>A0A432WBP4_9GAMM</name>
<dbReference type="RefSeq" id="WP_126777403.1">
    <property type="nucleotide sequence ID" value="NZ_PIPM01000011.1"/>
</dbReference>
<organism evidence="2 3">
    <name type="scientific">Aliidiomarina sanyensis</name>
    <dbReference type="NCBI Taxonomy" id="1249555"/>
    <lineage>
        <taxon>Bacteria</taxon>
        <taxon>Pseudomonadati</taxon>
        <taxon>Pseudomonadota</taxon>
        <taxon>Gammaproteobacteria</taxon>
        <taxon>Alteromonadales</taxon>
        <taxon>Idiomarinaceae</taxon>
        <taxon>Aliidiomarina</taxon>
    </lineage>
</organism>
<dbReference type="AlphaFoldDB" id="A0A432WBP4"/>
<gene>
    <name evidence="2" type="ORF">CWE11_09610</name>
</gene>
<reference evidence="2 3" key="1">
    <citation type="journal article" date="2011" name="Front. Microbiol.">
        <title>Genomic signatures of strain selection and enhancement in Bacillus atrophaeus var. globigii, a historical biowarfare simulant.</title>
        <authorList>
            <person name="Gibbons H.S."/>
            <person name="Broomall S.M."/>
            <person name="McNew L.A."/>
            <person name="Daligault H."/>
            <person name="Chapman C."/>
            <person name="Bruce D."/>
            <person name="Karavis M."/>
            <person name="Krepps M."/>
            <person name="McGregor P.A."/>
            <person name="Hong C."/>
            <person name="Park K.H."/>
            <person name="Akmal A."/>
            <person name="Feldman A."/>
            <person name="Lin J.S."/>
            <person name="Chang W.E."/>
            <person name="Higgs B.W."/>
            <person name="Demirev P."/>
            <person name="Lindquist J."/>
            <person name="Liem A."/>
            <person name="Fochler E."/>
            <person name="Read T.D."/>
            <person name="Tapia R."/>
            <person name="Johnson S."/>
            <person name="Bishop-Lilly K.A."/>
            <person name="Detter C."/>
            <person name="Han C."/>
            <person name="Sozhamannan S."/>
            <person name="Rosenzweig C.N."/>
            <person name="Skowronski E.W."/>
        </authorList>
    </citation>
    <scope>NUCLEOTIDE SEQUENCE [LARGE SCALE GENOMIC DNA]</scope>
    <source>
        <strain evidence="2 3">GYP-17</strain>
    </source>
</reference>
<evidence type="ECO:0000313" key="3">
    <source>
        <dbReference type="Proteomes" id="UP000288405"/>
    </source>
</evidence>
<protein>
    <submittedName>
        <fullName evidence="2">Uncharacterized protein</fullName>
    </submittedName>
</protein>
<keyword evidence="1" id="KW-1133">Transmembrane helix</keyword>
<evidence type="ECO:0000313" key="2">
    <source>
        <dbReference type="EMBL" id="RUO29494.1"/>
    </source>
</evidence>
<feature type="transmembrane region" description="Helical" evidence="1">
    <location>
        <begin position="69"/>
        <end position="93"/>
    </location>
</feature>
<accession>A0A432WBP4</accession>
<feature type="transmembrane region" description="Helical" evidence="1">
    <location>
        <begin position="105"/>
        <end position="125"/>
    </location>
</feature>
<feature type="transmembrane region" description="Helical" evidence="1">
    <location>
        <begin position="5"/>
        <end position="24"/>
    </location>
</feature>
<feature type="transmembrane region" description="Helical" evidence="1">
    <location>
        <begin position="44"/>
        <end position="62"/>
    </location>
</feature>
<keyword evidence="3" id="KW-1185">Reference proteome</keyword>
<sequence>MQRIYWAVIVVLAAGLLLSAIPWYGIYTFPMKYPNVFFGDWQSVLTSVGQVLFILLPIIALIGALRERFYFFTSALLHTFIASFFNVSVIYGLNRVPLDLGPLNAHPIWVVNGMVAIGILVLLTLGRGVNR</sequence>
<proteinExistence type="predicted"/>
<dbReference type="OrthoDB" id="9843289at2"/>